<dbReference type="Proteomes" id="UP000249571">
    <property type="component" value="Chromosome 1"/>
</dbReference>
<keyword evidence="2" id="KW-0472">Membrane</keyword>
<reference evidence="3 4" key="1">
    <citation type="submission" date="2018-06" db="EMBL/GenBank/DDBJ databases">
        <authorList>
            <consortium name="Pathogen Informatics"/>
            <person name="Doyle S."/>
        </authorList>
    </citation>
    <scope>NUCLEOTIDE SEQUENCE [LARGE SCALE GENOMIC DNA]</scope>
    <source>
        <strain evidence="3 4">NCTC6179</strain>
    </source>
</reference>
<name>A0A9X8XFW1_STREQ</name>
<feature type="transmembrane region" description="Helical" evidence="2">
    <location>
        <begin position="52"/>
        <end position="70"/>
    </location>
</feature>
<evidence type="ECO:0008006" key="5">
    <source>
        <dbReference type="Google" id="ProtNLM"/>
    </source>
</evidence>
<sequence>MNKLGSEFFKAIDQFERGIIGGATWRQVVMVLGIILGVTLATVISLLQLPSILFYLSLALTVIPAFIYGIKKDEHIKEVITFRLKVQERAYQTEYESEENHGSFIPQKGVQEWNDPNESR</sequence>
<proteinExistence type="predicted"/>
<gene>
    <name evidence="3" type="ORF">NCTC6179_01354</name>
</gene>
<evidence type="ECO:0000313" key="3">
    <source>
        <dbReference type="EMBL" id="SQF67165.1"/>
    </source>
</evidence>
<keyword evidence="2" id="KW-0812">Transmembrane</keyword>
<dbReference type="RefSeq" id="WP_111716771.1">
    <property type="nucleotide sequence ID" value="NZ_BLBK01000044.1"/>
</dbReference>
<organism evidence="3 4">
    <name type="scientific">Streptococcus dysgalactiae subsp. equisimilis</name>
    <name type="common">Streptococcus equisimilis</name>
    <dbReference type="NCBI Taxonomy" id="119602"/>
    <lineage>
        <taxon>Bacteria</taxon>
        <taxon>Bacillati</taxon>
        <taxon>Bacillota</taxon>
        <taxon>Bacilli</taxon>
        <taxon>Lactobacillales</taxon>
        <taxon>Streptococcaceae</taxon>
        <taxon>Streptococcus</taxon>
    </lineage>
</organism>
<keyword evidence="2" id="KW-1133">Transmembrane helix</keyword>
<dbReference type="AlphaFoldDB" id="A0A9X8XFW1"/>
<evidence type="ECO:0000256" key="2">
    <source>
        <dbReference type="SAM" id="Phobius"/>
    </source>
</evidence>
<accession>A0A9X8XFW1</accession>
<protein>
    <recommendedName>
        <fullName evidence="5">PrgI family protein</fullName>
    </recommendedName>
</protein>
<dbReference type="EMBL" id="LS483361">
    <property type="protein sequence ID" value="SQF67165.1"/>
    <property type="molecule type" value="Genomic_DNA"/>
</dbReference>
<evidence type="ECO:0000256" key="1">
    <source>
        <dbReference type="SAM" id="MobiDB-lite"/>
    </source>
</evidence>
<evidence type="ECO:0000313" key="4">
    <source>
        <dbReference type="Proteomes" id="UP000249571"/>
    </source>
</evidence>
<feature type="region of interest" description="Disordered" evidence="1">
    <location>
        <begin position="95"/>
        <end position="120"/>
    </location>
</feature>
<feature type="transmembrane region" description="Helical" evidence="2">
    <location>
        <begin position="28"/>
        <end position="46"/>
    </location>
</feature>